<keyword evidence="3" id="KW-1185">Reference proteome</keyword>
<accession>A0A8T1NLF1</accession>
<dbReference type="AlphaFoldDB" id="A0A8T1NLF1"/>
<reference evidence="2" key="1">
    <citation type="submission" date="2020-12" db="EMBL/GenBank/DDBJ databases">
        <title>WGS assembly of Carya illinoinensis cv. Pawnee.</title>
        <authorList>
            <person name="Platts A."/>
            <person name="Shu S."/>
            <person name="Wright S."/>
            <person name="Barry K."/>
            <person name="Edger P."/>
            <person name="Pires J.C."/>
            <person name="Schmutz J."/>
        </authorList>
    </citation>
    <scope>NUCLEOTIDE SEQUENCE</scope>
    <source>
        <tissue evidence="2">Leaf</tissue>
    </source>
</reference>
<name>A0A8T1NLF1_CARIL</name>
<proteinExistence type="predicted"/>
<sequence length="137" mass="14459">MRSLSTQIRSHQSDMVFLEETILSNVNTNGVVNRLGVSLLQHVPSPPPRRATQGNGGVFCICGVQVPASVRVRRETAVPKGKPKSSLTSAAMASGPTGPTVVKLEPANSSSAPWKQSIDDSYVAFLEDMKALGALDG</sequence>
<evidence type="ECO:0000256" key="1">
    <source>
        <dbReference type="SAM" id="MobiDB-lite"/>
    </source>
</evidence>
<dbReference type="Proteomes" id="UP000811609">
    <property type="component" value="Chromosome 12"/>
</dbReference>
<protein>
    <submittedName>
        <fullName evidence="2">Uncharacterized protein</fullName>
    </submittedName>
</protein>
<evidence type="ECO:0000313" key="2">
    <source>
        <dbReference type="EMBL" id="KAG6632826.1"/>
    </source>
</evidence>
<comment type="caution">
    <text evidence="2">The sequence shown here is derived from an EMBL/GenBank/DDBJ whole genome shotgun (WGS) entry which is preliminary data.</text>
</comment>
<feature type="region of interest" description="Disordered" evidence="1">
    <location>
        <begin position="74"/>
        <end position="112"/>
    </location>
</feature>
<evidence type="ECO:0000313" key="3">
    <source>
        <dbReference type="Proteomes" id="UP000811609"/>
    </source>
</evidence>
<organism evidence="2 3">
    <name type="scientific">Carya illinoinensis</name>
    <name type="common">Pecan</name>
    <dbReference type="NCBI Taxonomy" id="32201"/>
    <lineage>
        <taxon>Eukaryota</taxon>
        <taxon>Viridiplantae</taxon>
        <taxon>Streptophyta</taxon>
        <taxon>Embryophyta</taxon>
        <taxon>Tracheophyta</taxon>
        <taxon>Spermatophyta</taxon>
        <taxon>Magnoliopsida</taxon>
        <taxon>eudicotyledons</taxon>
        <taxon>Gunneridae</taxon>
        <taxon>Pentapetalae</taxon>
        <taxon>rosids</taxon>
        <taxon>fabids</taxon>
        <taxon>Fagales</taxon>
        <taxon>Juglandaceae</taxon>
        <taxon>Carya</taxon>
    </lineage>
</organism>
<dbReference type="EMBL" id="CM031820">
    <property type="protein sequence ID" value="KAG6632826.1"/>
    <property type="molecule type" value="Genomic_DNA"/>
</dbReference>
<gene>
    <name evidence="2" type="ORF">CIPAW_12G005600</name>
</gene>